<dbReference type="Proteomes" id="UP000314294">
    <property type="component" value="Unassembled WGS sequence"/>
</dbReference>
<evidence type="ECO:0000313" key="2">
    <source>
        <dbReference type="Proteomes" id="UP000314294"/>
    </source>
</evidence>
<accession>A0A4Z2I4Y1</accession>
<proteinExistence type="predicted"/>
<evidence type="ECO:0000313" key="1">
    <source>
        <dbReference type="EMBL" id="TNN72293.1"/>
    </source>
</evidence>
<gene>
    <name evidence="1" type="ORF">EYF80_017445</name>
</gene>
<keyword evidence="2" id="KW-1185">Reference proteome</keyword>
<reference evidence="1 2" key="1">
    <citation type="submission" date="2019-03" db="EMBL/GenBank/DDBJ databases">
        <title>First draft genome of Liparis tanakae, snailfish: a comprehensive survey of snailfish specific genes.</title>
        <authorList>
            <person name="Kim W."/>
            <person name="Song I."/>
            <person name="Jeong J.-H."/>
            <person name="Kim D."/>
            <person name="Kim S."/>
            <person name="Ryu S."/>
            <person name="Song J.Y."/>
            <person name="Lee S.K."/>
        </authorList>
    </citation>
    <scope>NUCLEOTIDE SEQUENCE [LARGE SCALE GENOMIC DNA]</scope>
    <source>
        <tissue evidence="1">Muscle</tissue>
    </source>
</reference>
<name>A0A4Z2I4Y1_9TELE</name>
<comment type="caution">
    <text evidence="1">The sequence shown here is derived from an EMBL/GenBank/DDBJ whole genome shotgun (WGS) entry which is preliminary data.</text>
</comment>
<protein>
    <submittedName>
        <fullName evidence="1">Uncharacterized protein</fullName>
    </submittedName>
</protein>
<sequence>MAKNSFRTINNVPVHIGMVPLHVPLWVHVLTGDPSSSIRYPGWHWKETFCAMKGCVPDHVPLGKHILSEEPIRSKPSEQLNELSLLGKAPCNCLAMAVLIPILAAPSRCLNMLRMLTPVRYSGKRCIYRGFVEK</sequence>
<dbReference type="EMBL" id="SRLO01000139">
    <property type="protein sequence ID" value="TNN72293.1"/>
    <property type="molecule type" value="Genomic_DNA"/>
</dbReference>
<organism evidence="1 2">
    <name type="scientific">Liparis tanakae</name>
    <name type="common">Tanaka's snailfish</name>
    <dbReference type="NCBI Taxonomy" id="230148"/>
    <lineage>
        <taxon>Eukaryota</taxon>
        <taxon>Metazoa</taxon>
        <taxon>Chordata</taxon>
        <taxon>Craniata</taxon>
        <taxon>Vertebrata</taxon>
        <taxon>Euteleostomi</taxon>
        <taxon>Actinopterygii</taxon>
        <taxon>Neopterygii</taxon>
        <taxon>Teleostei</taxon>
        <taxon>Neoteleostei</taxon>
        <taxon>Acanthomorphata</taxon>
        <taxon>Eupercaria</taxon>
        <taxon>Perciformes</taxon>
        <taxon>Cottioidei</taxon>
        <taxon>Cottales</taxon>
        <taxon>Liparidae</taxon>
        <taxon>Liparis</taxon>
    </lineage>
</organism>
<dbReference type="AlphaFoldDB" id="A0A4Z2I4Y1"/>